<evidence type="ECO:0000256" key="2">
    <source>
        <dbReference type="SAM" id="Phobius"/>
    </source>
</evidence>
<feature type="region of interest" description="Disordered" evidence="1">
    <location>
        <begin position="203"/>
        <end position="259"/>
    </location>
</feature>
<feature type="compositionally biased region" description="Gly residues" evidence="1">
    <location>
        <begin position="217"/>
        <end position="232"/>
    </location>
</feature>
<evidence type="ECO:0000256" key="1">
    <source>
        <dbReference type="SAM" id="MobiDB-lite"/>
    </source>
</evidence>
<feature type="compositionally biased region" description="Gly residues" evidence="1">
    <location>
        <begin position="241"/>
        <end position="259"/>
    </location>
</feature>
<feature type="transmembrane region" description="Helical" evidence="2">
    <location>
        <begin position="133"/>
        <end position="151"/>
    </location>
</feature>
<sequence length="259" mass="25062">MTSAVRAGQLHPEEVACLVGGPWRVAEVAVAALAVTGSARISRDGVVSAVLGGGARTGPQAAVLARSGQALGDVVAGVAGGPEARSVPAELVRRGLVRTPGRRRAVSLARPPALLVAVLAAVCAFVLEVLVPVALVVLVAGVVLNVVLLLQRGPLTRAGRRVLRQARAVPPGVPDGQERVVAARGLLGRHSVPLSADARRSLAGAARRRGGKRSAGASGGAGCGSGHGGGFSSCGSASGSGDSGGGSGCGGGCGGGGGD</sequence>
<name>A0AA45LBR2_9PSEU</name>
<reference evidence="3" key="1">
    <citation type="submission" date="2021-04" db="EMBL/GenBank/DDBJ databases">
        <title>Genomic sequence of Actinosynnema pretiosum subsp. pretiosum ATCC 31280 (C-14919).</title>
        <authorList>
            <person name="Bai L."/>
            <person name="Wang X."/>
            <person name="Xiao Y."/>
        </authorList>
    </citation>
    <scope>NUCLEOTIDE SEQUENCE</scope>
    <source>
        <strain evidence="3">ATCC 31280</strain>
    </source>
</reference>
<dbReference type="NCBIfam" id="TIGR04222">
    <property type="entry name" value="near_uncomplex"/>
    <property type="match status" value="1"/>
</dbReference>
<dbReference type="Proteomes" id="UP000677152">
    <property type="component" value="Chromosome"/>
</dbReference>
<keyword evidence="2" id="KW-1133">Transmembrane helix</keyword>
<accession>A0AA45LBR2</accession>
<evidence type="ECO:0000313" key="4">
    <source>
        <dbReference type="Proteomes" id="UP000677152"/>
    </source>
</evidence>
<proteinExistence type="predicted"/>
<protein>
    <submittedName>
        <fullName evidence="3">TIGR04222 domain-containing membrane protein</fullName>
    </submittedName>
</protein>
<feature type="transmembrane region" description="Helical" evidence="2">
    <location>
        <begin position="108"/>
        <end position="127"/>
    </location>
</feature>
<keyword evidence="2" id="KW-0472">Membrane</keyword>
<dbReference type="EMBL" id="CP073249">
    <property type="protein sequence ID" value="QUF06815.1"/>
    <property type="molecule type" value="Genomic_DNA"/>
</dbReference>
<dbReference type="InterPro" id="IPR026467">
    <property type="entry name" value="Ser/Gly_Cys_C_dom"/>
</dbReference>
<dbReference type="AlphaFoldDB" id="A0AA45LBR2"/>
<keyword evidence="2" id="KW-0812">Transmembrane</keyword>
<gene>
    <name evidence="3" type="ORF">KCV87_12640</name>
</gene>
<evidence type="ECO:0000313" key="3">
    <source>
        <dbReference type="EMBL" id="QUF06815.1"/>
    </source>
</evidence>
<organism evidence="3 4">
    <name type="scientific">Actinosynnema pretiosum subsp. pretiosum</name>
    <dbReference type="NCBI Taxonomy" id="103721"/>
    <lineage>
        <taxon>Bacteria</taxon>
        <taxon>Bacillati</taxon>
        <taxon>Actinomycetota</taxon>
        <taxon>Actinomycetes</taxon>
        <taxon>Pseudonocardiales</taxon>
        <taxon>Pseudonocardiaceae</taxon>
        <taxon>Actinosynnema</taxon>
    </lineage>
</organism>